<dbReference type="EMBL" id="SBJO01001033">
    <property type="protein sequence ID" value="KAF9751308.1"/>
    <property type="molecule type" value="Genomic_DNA"/>
</dbReference>
<organism evidence="1 2">
    <name type="scientific">Nosema granulosis</name>
    <dbReference type="NCBI Taxonomy" id="83296"/>
    <lineage>
        <taxon>Eukaryota</taxon>
        <taxon>Fungi</taxon>
        <taxon>Fungi incertae sedis</taxon>
        <taxon>Microsporidia</taxon>
        <taxon>Nosematidae</taxon>
        <taxon>Nosema</taxon>
    </lineage>
</organism>
<protein>
    <submittedName>
        <fullName evidence="1">Uncharacterized protein</fullName>
    </submittedName>
</protein>
<proteinExistence type="predicted"/>
<evidence type="ECO:0000313" key="1">
    <source>
        <dbReference type="EMBL" id="KAF9751308.1"/>
    </source>
</evidence>
<dbReference type="AlphaFoldDB" id="A0A9P6GVV2"/>
<keyword evidence="2" id="KW-1185">Reference proteome</keyword>
<evidence type="ECO:0000313" key="2">
    <source>
        <dbReference type="Proteomes" id="UP000740883"/>
    </source>
</evidence>
<accession>A0A9P6GVV2</accession>
<reference evidence="1 2" key="1">
    <citation type="journal article" date="2020" name="Genome Biol. Evol.">
        <title>Comparative genomics of strictly vertically transmitted, feminizing microsporidia endosymbionts of amphipod crustaceans.</title>
        <authorList>
            <person name="Cormier A."/>
            <person name="Chebbi M.A."/>
            <person name="Giraud I."/>
            <person name="Wattier R."/>
            <person name="Teixeira M."/>
            <person name="Gilbert C."/>
            <person name="Rigaud T."/>
            <person name="Cordaux R."/>
        </authorList>
    </citation>
    <scope>NUCLEOTIDE SEQUENCE [LARGE SCALE GENOMIC DNA]</scope>
    <source>
        <strain evidence="1 2">Ou3-Ou53</strain>
    </source>
</reference>
<gene>
    <name evidence="1" type="ORF">NGRA_3412</name>
</gene>
<comment type="caution">
    <text evidence="1">The sequence shown here is derived from an EMBL/GenBank/DDBJ whole genome shotgun (WGS) entry which is preliminary data.</text>
</comment>
<name>A0A9P6GVV2_9MICR</name>
<sequence length="100" mass="11865">MALMVYADKFKKRYRKTFTENQVIRIPKRDNLGTDAKTDKGRFKNVRKIMYKCEPDSCVVRTQNGRFLKKRHFDLKGIHKVSKGETPVWRRGCRFGTPIK</sequence>
<dbReference type="Proteomes" id="UP000740883">
    <property type="component" value="Unassembled WGS sequence"/>
</dbReference>